<protein>
    <submittedName>
        <fullName evidence="2">CoA transferase subunit A</fullName>
    </submittedName>
</protein>
<dbReference type="InterPro" id="IPR037171">
    <property type="entry name" value="NagB/RpiA_transferase-like"/>
</dbReference>
<evidence type="ECO:0000313" key="2">
    <source>
        <dbReference type="EMBL" id="MDL4839177.1"/>
    </source>
</evidence>
<evidence type="ECO:0000256" key="1">
    <source>
        <dbReference type="ARBA" id="ARBA00022679"/>
    </source>
</evidence>
<dbReference type="PANTHER" id="PTHR13707:SF60">
    <property type="entry name" value="ACETATE COA-TRANSFERASE SUBUNIT ALPHA"/>
    <property type="match status" value="1"/>
</dbReference>
<dbReference type="GO" id="GO:0016740">
    <property type="term" value="F:transferase activity"/>
    <property type="evidence" value="ECO:0007669"/>
    <property type="project" value="UniProtKB-KW"/>
</dbReference>
<comment type="caution">
    <text evidence="2">The sequence shown here is derived from an EMBL/GenBank/DDBJ whole genome shotgun (WGS) entry which is preliminary data.</text>
</comment>
<dbReference type="SUPFAM" id="SSF100950">
    <property type="entry name" value="NagB/RpiA/CoA transferase-like"/>
    <property type="match status" value="1"/>
</dbReference>
<dbReference type="Pfam" id="PF01144">
    <property type="entry name" value="CoA_trans"/>
    <property type="match status" value="1"/>
</dbReference>
<accession>A0ABT7L0A1</accession>
<name>A0ABT7L0A1_9BACI</name>
<keyword evidence="1 2" id="KW-0808">Transferase</keyword>
<sequence length="220" mass="23636">MLKPIINAKDAVKHVEDGAVIMFGGFLNAAETLVDALVEANVKNLTIISNDTCYENTGVGKLIKNKQVKKAITCHIGTNPETQRQMNAGELEVEIVPMGTLVEKVRAGGTGLGGVLTPTGLGTKIAERKQIIEVNGQSFIVEPALKADIAFIQASICDKKGNLFHKGTTRNWNPIMAMAAETVIVETDSLVEVGHLDPETVHTPNIFIDYIVCKEGSKIS</sequence>
<dbReference type="RefSeq" id="WP_285930029.1">
    <property type="nucleotide sequence ID" value="NZ_JASTZU010000011.1"/>
</dbReference>
<gene>
    <name evidence="2" type="ORF">QQS35_01705</name>
</gene>
<organism evidence="2 3">
    <name type="scientific">Aquibacillus rhizosphaerae</name>
    <dbReference type="NCBI Taxonomy" id="3051431"/>
    <lineage>
        <taxon>Bacteria</taxon>
        <taxon>Bacillati</taxon>
        <taxon>Bacillota</taxon>
        <taxon>Bacilli</taxon>
        <taxon>Bacillales</taxon>
        <taxon>Bacillaceae</taxon>
        <taxon>Aquibacillus</taxon>
    </lineage>
</organism>
<dbReference type="PANTHER" id="PTHR13707">
    <property type="entry name" value="KETOACID-COENZYME A TRANSFERASE"/>
    <property type="match status" value="1"/>
</dbReference>
<proteinExistence type="predicted"/>
<dbReference type="InterPro" id="IPR012792">
    <property type="entry name" value="3-oxoacid_CoA-transf_A"/>
</dbReference>
<dbReference type="NCBIfam" id="TIGR02429">
    <property type="entry name" value="pcaI_scoA_fam"/>
    <property type="match status" value="1"/>
</dbReference>
<dbReference type="Gene3D" id="3.40.1080.10">
    <property type="entry name" value="Glutaconate Coenzyme A-transferase"/>
    <property type="match status" value="1"/>
</dbReference>
<dbReference type="InterPro" id="IPR004165">
    <property type="entry name" value="CoA_trans_fam_I"/>
</dbReference>
<evidence type="ECO:0000313" key="3">
    <source>
        <dbReference type="Proteomes" id="UP001235343"/>
    </source>
</evidence>
<dbReference type="Proteomes" id="UP001235343">
    <property type="component" value="Unassembled WGS sequence"/>
</dbReference>
<dbReference type="SMART" id="SM00882">
    <property type="entry name" value="CoA_trans"/>
    <property type="match status" value="1"/>
</dbReference>
<keyword evidence="3" id="KW-1185">Reference proteome</keyword>
<reference evidence="2 3" key="1">
    <citation type="submission" date="2023-06" db="EMBL/GenBank/DDBJ databases">
        <title>Aquibacillus rhizosphaerae LR5S19.</title>
        <authorList>
            <person name="Sun J.-Q."/>
        </authorList>
    </citation>
    <scope>NUCLEOTIDE SEQUENCE [LARGE SCALE GENOMIC DNA]</scope>
    <source>
        <strain evidence="2 3">LR5S19</strain>
    </source>
</reference>
<dbReference type="EMBL" id="JASTZU010000011">
    <property type="protein sequence ID" value="MDL4839177.1"/>
    <property type="molecule type" value="Genomic_DNA"/>
</dbReference>